<proteinExistence type="predicted"/>
<comment type="caution">
    <text evidence="1">The sequence shown here is derived from an EMBL/GenBank/DDBJ whole genome shotgun (WGS) entry which is preliminary data.</text>
</comment>
<evidence type="ECO:0000313" key="1">
    <source>
        <dbReference type="EMBL" id="MBF6358297.1"/>
    </source>
</evidence>
<organism evidence="1 2">
    <name type="scientific">Nocardia higoensis</name>
    <dbReference type="NCBI Taxonomy" id="228599"/>
    <lineage>
        <taxon>Bacteria</taxon>
        <taxon>Bacillati</taxon>
        <taxon>Actinomycetota</taxon>
        <taxon>Actinomycetes</taxon>
        <taxon>Mycobacteriales</taxon>
        <taxon>Nocardiaceae</taxon>
        <taxon>Nocardia</taxon>
    </lineage>
</organism>
<dbReference type="Proteomes" id="UP000707731">
    <property type="component" value="Unassembled WGS sequence"/>
</dbReference>
<evidence type="ECO:0000313" key="2">
    <source>
        <dbReference type="Proteomes" id="UP000707731"/>
    </source>
</evidence>
<dbReference type="RefSeq" id="WP_195005135.1">
    <property type="nucleotide sequence ID" value="NZ_JADLQN010000012.1"/>
</dbReference>
<reference evidence="1 2" key="1">
    <citation type="submission" date="2020-10" db="EMBL/GenBank/DDBJ databases">
        <title>Identification of Nocardia species via Next-generation sequencing and recognition of intraspecies genetic diversity.</title>
        <authorList>
            <person name="Li P."/>
            <person name="Li P."/>
            <person name="Lu B."/>
        </authorList>
    </citation>
    <scope>NUCLEOTIDE SEQUENCE [LARGE SCALE GENOMIC DNA]</scope>
    <source>
        <strain evidence="1 2">BJ06-0143</strain>
    </source>
</reference>
<dbReference type="EMBL" id="JADLQN010000012">
    <property type="protein sequence ID" value="MBF6358297.1"/>
    <property type="molecule type" value="Genomic_DNA"/>
</dbReference>
<sequence>MADAHGHGLPGEDPAARWLSGTVIRGIRGRDGAGPVVAVLVERVGALGGYDEALRPECGHQPEVIAPR</sequence>
<keyword evidence="2" id="KW-1185">Reference proteome</keyword>
<protein>
    <submittedName>
        <fullName evidence="1">Uncharacterized protein</fullName>
    </submittedName>
</protein>
<gene>
    <name evidence="1" type="ORF">IU449_27750</name>
</gene>
<accession>A0ABS0DIK7</accession>
<name>A0ABS0DIK7_9NOCA</name>